<dbReference type="CDD" id="cd18773">
    <property type="entry name" value="PDC1_HK_sensor"/>
    <property type="match status" value="1"/>
</dbReference>
<dbReference type="CDD" id="cd12912">
    <property type="entry name" value="PDC2_MCP_like"/>
    <property type="match status" value="1"/>
</dbReference>
<dbReference type="InterPro" id="IPR004089">
    <property type="entry name" value="MCPsignal_dom"/>
</dbReference>
<dbReference type="Gene3D" id="1.10.287.950">
    <property type="entry name" value="Methyl-accepting chemotaxis protein"/>
    <property type="match status" value="1"/>
</dbReference>
<evidence type="ECO:0000256" key="6">
    <source>
        <dbReference type="ARBA" id="ARBA00023136"/>
    </source>
</evidence>
<dbReference type="SMART" id="SM00283">
    <property type="entry name" value="MA"/>
    <property type="match status" value="1"/>
</dbReference>
<evidence type="ECO:0000259" key="13">
    <source>
        <dbReference type="PROSITE" id="PS50885"/>
    </source>
</evidence>
<evidence type="ECO:0000256" key="5">
    <source>
        <dbReference type="ARBA" id="ARBA00022989"/>
    </source>
</evidence>
<keyword evidence="10" id="KW-0175">Coiled coil</keyword>
<dbReference type="SUPFAM" id="SSF58104">
    <property type="entry name" value="Methyl-accepting chemotaxis protein (MCP) signaling domain"/>
    <property type="match status" value="1"/>
</dbReference>
<evidence type="ECO:0000256" key="10">
    <source>
        <dbReference type="SAM" id="Coils"/>
    </source>
</evidence>
<evidence type="ECO:0000256" key="1">
    <source>
        <dbReference type="ARBA" id="ARBA00004651"/>
    </source>
</evidence>
<dbReference type="Proteomes" id="UP000076623">
    <property type="component" value="Chromosome"/>
</dbReference>
<keyword evidence="15" id="KW-1185">Reference proteome</keyword>
<evidence type="ECO:0000256" key="7">
    <source>
        <dbReference type="ARBA" id="ARBA00023224"/>
    </source>
</evidence>
<feature type="domain" description="HAMP" evidence="13">
    <location>
        <begin position="300"/>
        <end position="352"/>
    </location>
</feature>
<keyword evidence="7 9" id="KW-0807">Transducer</keyword>
<evidence type="ECO:0008006" key="16">
    <source>
        <dbReference type="Google" id="ProtNLM"/>
    </source>
</evidence>
<evidence type="ECO:0000256" key="4">
    <source>
        <dbReference type="ARBA" id="ARBA00022692"/>
    </source>
</evidence>
<dbReference type="PANTHER" id="PTHR32089:SF114">
    <property type="entry name" value="METHYL-ACCEPTING CHEMOTAXIS PROTEIN MCPB"/>
    <property type="match status" value="1"/>
</dbReference>
<protein>
    <recommendedName>
        <fullName evidence="16">Methyl-accepting chemotaxis protein</fullName>
    </recommendedName>
</protein>
<comment type="subcellular location">
    <subcellularLocation>
        <location evidence="1">Cell membrane</location>
        <topology evidence="1">Multi-pass membrane protein</topology>
    </subcellularLocation>
</comment>
<keyword evidence="4 11" id="KW-0812">Transmembrane</keyword>
<keyword evidence="3" id="KW-0145">Chemotaxis</keyword>
<dbReference type="Pfam" id="PF00672">
    <property type="entry name" value="HAMP"/>
    <property type="match status" value="1"/>
</dbReference>
<keyword evidence="6 11" id="KW-0472">Membrane</keyword>
<dbReference type="Pfam" id="PF00015">
    <property type="entry name" value="MCPsignal"/>
    <property type="match status" value="1"/>
</dbReference>
<evidence type="ECO:0000259" key="12">
    <source>
        <dbReference type="PROSITE" id="PS50111"/>
    </source>
</evidence>
<feature type="domain" description="Methyl-accepting transducer" evidence="12">
    <location>
        <begin position="371"/>
        <end position="628"/>
    </location>
</feature>
<name>A0A160ISA7_9BACL</name>
<proteinExistence type="inferred from homology"/>
<dbReference type="GO" id="GO:0006935">
    <property type="term" value="P:chemotaxis"/>
    <property type="evidence" value="ECO:0007669"/>
    <property type="project" value="UniProtKB-KW"/>
</dbReference>
<dbReference type="InterPro" id="IPR033479">
    <property type="entry name" value="dCache_1"/>
</dbReference>
<evidence type="ECO:0000313" key="15">
    <source>
        <dbReference type="Proteomes" id="UP000076623"/>
    </source>
</evidence>
<dbReference type="PROSITE" id="PS50885">
    <property type="entry name" value="HAMP"/>
    <property type="match status" value="1"/>
</dbReference>
<evidence type="ECO:0000256" key="9">
    <source>
        <dbReference type="PROSITE-ProRule" id="PRU00284"/>
    </source>
</evidence>
<dbReference type="InterPro" id="IPR003660">
    <property type="entry name" value="HAMP_dom"/>
</dbReference>
<dbReference type="CDD" id="cd06225">
    <property type="entry name" value="HAMP"/>
    <property type="match status" value="1"/>
</dbReference>
<evidence type="ECO:0000256" key="8">
    <source>
        <dbReference type="ARBA" id="ARBA00029447"/>
    </source>
</evidence>
<evidence type="ECO:0000256" key="3">
    <source>
        <dbReference type="ARBA" id="ARBA00022500"/>
    </source>
</evidence>
<feature type="transmembrane region" description="Helical" evidence="11">
    <location>
        <begin position="12"/>
        <end position="32"/>
    </location>
</feature>
<dbReference type="STRING" id="1221500.ABE65_019580"/>
<dbReference type="GO" id="GO:0005886">
    <property type="term" value="C:plasma membrane"/>
    <property type="evidence" value="ECO:0007669"/>
    <property type="project" value="UniProtKB-SubCell"/>
</dbReference>
<evidence type="ECO:0000256" key="11">
    <source>
        <dbReference type="SAM" id="Phobius"/>
    </source>
</evidence>
<feature type="coiled-coil region" evidence="10">
    <location>
        <begin position="624"/>
        <end position="654"/>
    </location>
</feature>
<keyword evidence="2" id="KW-1003">Cell membrane</keyword>
<dbReference type="SMART" id="SM00304">
    <property type="entry name" value="HAMP"/>
    <property type="match status" value="1"/>
</dbReference>
<sequence length="657" mass="71851">MINKSLQRQILVPFILLIVMTGVVVSGVSYMFSKKTTIENSSENTSERMHDLDETLNGFLRDNANFVSAYADSATIKLHAKGDSPDYIISKFEDYHLANEAIMNSYFISDDKEVVMYPIPASPVDDMTLTPWYQQATKDPTKVFWTDPFIDEATDRPVVKAVKAVEYSGKIVGVTAIDIAVNDILTLMQDVKIGDTGYALLIDNSGNYMVHPDTKKLGKSATQESFYKDITKKEGTLTTKISGEERVVSYTKNDTTGWKLAGTVALSEFEEKATVILLPIGIALLVTLIVAAIISVFVSRRITVPVNQLKNAMHEIRNGNLQASVSIQRKDEIGELAASFDDMSNQMRTLIREMAQITDHVTDASQTVVASAEENSASAQEVSTTMQQIAAGSSHQAELMDQNAKAANVLAERIGTVHAHGERIEEATKQMNEQSLNGVKKVSVLKEKSLMTTEMTREMISSIKKLDETSGSVQQIVLTISDIANQTNLLALNAAIEAARAGESGRGFAVVADEVRKLAEQTELSLKDISALITDMQQVTENTVGQVQEAAALILSQSEAVEETEQSFTAISTAVKGNAAALKDVIQSVDEMTMQKDVLLENASHILAITQETAAGTEEVSASAEQQSASMEQLNHLADQLEQYAEQMRNHVQRFTF</sequence>
<accession>A0A160ISA7</accession>
<dbReference type="Pfam" id="PF02743">
    <property type="entry name" value="dCache_1"/>
    <property type="match status" value="1"/>
</dbReference>
<dbReference type="KEGG" id="fpn:ABE65_019580"/>
<reference evidence="14 15" key="1">
    <citation type="submission" date="2016-04" db="EMBL/GenBank/DDBJ databases">
        <title>Complete genome sequence of Fictibacillus phosphorivorans G25-29, a strain toxic to nematodes.</title>
        <authorList>
            <person name="Zheng Z."/>
        </authorList>
    </citation>
    <scope>NUCLEOTIDE SEQUENCE [LARGE SCALE GENOMIC DNA]</scope>
    <source>
        <strain evidence="14 15">G25-29</strain>
    </source>
</reference>
<dbReference type="EMBL" id="CP015378">
    <property type="protein sequence ID" value="ANC78882.1"/>
    <property type="molecule type" value="Genomic_DNA"/>
</dbReference>
<gene>
    <name evidence="14" type="ORF">ABE65_019580</name>
</gene>
<dbReference type="AlphaFoldDB" id="A0A160ISA7"/>
<evidence type="ECO:0000256" key="2">
    <source>
        <dbReference type="ARBA" id="ARBA00022475"/>
    </source>
</evidence>
<dbReference type="PROSITE" id="PS50111">
    <property type="entry name" value="CHEMOTAXIS_TRANSDUC_2"/>
    <property type="match status" value="1"/>
</dbReference>
<keyword evidence="5 11" id="KW-1133">Transmembrane helix</keyword>
<dbReference type="RefSeq" id="WP_066398727.1">
    <property type="nucleotide sequence ID" value="NZ_CP015378.1"/>
</dbReference>
<comment type="similarity">
    <text evidence="8">Belongs to the methyl-accepting chemotaxis (MCP) protein family.</text>
</comment>
<dbReference type="Gene3D" id="6.10.340.10">
    <property type="match status" value="1"/>
</dbReference>
<evidence type="ECO:0000313" key="14">
    <source>
        <dbReference type="EMBL" id="ANC78882.1"/>
    </source>
</evidence>
<feature type="transmembrane region" description="Helical" evidence="11">
    <location>
        <begin position="276"/>
        <end position="298"/>
    </location>
</feature>
<dbReference type="Gene3D" id="3.30.450.20">
    <property type="entry name" value="PAS domain"/>
    <property type="match status" value="2"/>
</dbReference>
<dbReference type="PANTHER" id="PTHR32089">
    <property type="entry name" value="METHYL-ACCEPTING CHEMOTAXIS PROTEIN MCPB"/>
    <property type="match status" value="1"/>
</dbReference>
<dbReference type="GO" id="GO:0007165">
    <property type="term" value="P:signal transduction"/>
    <property type="evidence" value="ECO:0007669"/>
    <property type="project" value="UniProtKB-KW"/>
</dbReference>
<organism evidence="14 15">
    <name type="scientific">Fictibacillus phosphorivorans</name>
    <dbReference type="NCBI Taxonomy" id="1221500"/>
    <lineage>
        <taxon>Bacteria</taxon>
        <taxon>Bacillati</taxon>
        <taxon>Bacillota</taxon>
        <taxon>Bacilli</taxon>
        <taxon>Bacillales</taxon>
        <taxon>Fictibacillaceae</taxon>
        <taxon>Fictibacillus</taxon>
    </lineage>
</organism>